<sequence length="123" mass="14126">QPMNDIYDGWGWRAIQAGLKRRWDGDWKLEDVDVKELEQQFVALPCGLVWQMNIDWFQAVTKGKHSTGAVYLTLCNNPRGIRYLREETALVLVIPGPAEPSLEQLNECLKFLVCGFQKLYVGK</sequence>
<proteinExistence type="predicted"/>
<protein>
    <submittedName>
        <fullName evidence="1">Uncharacterized protein</fullName>
    </submittedName>
</protein>
<keyword evidence="2" id="KW-1185">Reference proteome</keyword>
<accession>A0ACD2ZWJ6</accession>
<feature type="non-terminal residue" evidence="1">
    <location>
        <position position="1"/>
    </location>
</feature>
<evidence type="ECO:0000313" key="1">
    <source>
        <dbReference type="EMBL" id="TFK57760.1"/>
    </source>
</evidence>
<dbReference type="Proteomes" id="UP000308600">
    <property type="component" value="Unassembled WGS sequence"/>
</dbReference>
<organism evidence="1 2">
    <name type="scientific">Pluteus cervinus</name>
    <dbReference type="NCBI Taxonomy" id="181527"/>
    <lineage>
        <taxon>Eukaryota</taxon>
        <taxon>Fungi</taxon>
        <taxon>Dikarya</taxon>
        <taxon>Basidiomycota</taxon>
        <taxon>Agaricomycotina</taxon>
        <taxon>Agaricomycetes</taxon>
        <taxon>Agaricomycetidae</taxon>
        <taxon>Agaricales</taxon>
        <taxon>Pluteineae</taxon>
        <taxon>Pluteaceae</taxon>
        <taxon>Pluteus</taxon>
    </lineage>
</organism>
<name>A0ACD2ZWJ6_9AGAR</name>
<gene>
    <name evidence="1" type="ORF">BDN72DRAFT_751677</name>
</gene>
<dbReference type="EMBL" id="ML210105">
    <property type="protein sequence ID" value="TFK57760.1"/>
    <property type="molecule type" value="Genomic_DNA"/>
</dbReference>
<reference evidence="1 2" key="1">
    <citation type="journal article" date="2019" name="Nat. Ecol. Evol.">
        <title>Megaphylogeny resolves global patterns of mushroom evolution.</title>
        <authorList>
            <person name="Varga T."/>
            <person name="Krizsan K."/>
            <person name="Foldi C."/>
            <person name="Dima B."/>
            <person name="Sanchez-Garcia M."/>
            <person name="Sanchez-Ramirez S."/>
            <person name="Szollosi G.J."/>
            <person name="Szarkandi J.G."/>
            <person name="Papp V."/>
            <person name="Albert L."/>
            <person name="Andreopoulos W."/>
            <person name="Angelini C."/>
            <person name="Antonin V."/>
            <person name="Barry K.W."/>
            <person name="Bougher N.L."/>
            <person name="Buchanan P."/>
            <person name="Buyck B."/>
            <person name="Bense V."/>
            <person name="Catcheside P."/>
            <person name="Chovatia M."/>
            <person name="Cooper J."/>
            <person name="Damon W."/>
            <person name="Desjardin D."/>
            <person name="Finy P."/>
            <person name="Geml J."/>
            <person name="Haridas S."/>
            <person name="Hughes K."/>
            <person name="Justo A."/>
            <person name="Karasinski D."/>
            <person name="Kautmanova I."/>
            <person name="Kiss B."/>
            <person name="Kocsube S."/>
            <person name="Kotiranta H."/>
            <person name="LaButti K.M."/>
            <person name="Lechner B.E."/>
            <person name="Liimatainen K."/>
            <person name="Lipzen A."/>
            <person name="Lukacs Z."/>
            <person name="Mihaltcheva S."/>
            <person name="Morgado L.N."/>
            <person name="Niskanen T."/>
            <person name="Noordeloos M.E."/>
            <person name="Ohm R.A."/>
            <person name="Ortiz-Santana B."/>
            <person name="Ovrebo C."/>
            <person name="Racz N."/>
            <person name="Riley R."/>
            <person name="Savchenko A."/>
            <person name="Shiryaev A."/>
            <person name="Soop K."/>
            <person name="Spirin V."/>
            <person name="Szebenyi C."/>
            <person name="Tomsovsky M."/>
            <person name="Tulloss R.E."/>
            <person name="Uehling J."/>
            <person name="Grigoriev I.V."/>
            <person name="Vagvolgyi C."/>
            <person name="Papp T."/>
            <person name="Martin F.M."/>
            <person name="Miettinen O."/>
            <person name="Hibbett D.S."/>
            <person name="Nagy L.G."/>
        </authorList>
    </citation>
    <scope>NUCLEOTIDE SEQUENCE [LARGE SCALE GENOMIC DNA]</scope>
    <source>
        <strain evidence="1 2">NL-1719</strain>
    </source>
</reference>
<evidence type="ECO:0000313" key="2">
    <source>
        <dbReference type="Proteomes" id="UP000308600"/>
    </source>
</evidence>
<feature type="non-terminal residue" evidence="1">
    <location>
        <position position="123"/>
    </location>
</feature>